<organism evidence="1 2">
    <name type="scientific">Dallia pectoralis</name>
    <name type="common">Alaska blackfish</name>
    <dbReference type="NCBI Taxonomy" id="75939"/>
    <lineage>
        <taxon>Eukaryota</taxon>
        <taxon>Metazoa</taxon>
        <taxon>Chordata</taxon>
        <taxon>Craniata</taxon>
        <taxon>Vertebrata</taxon>
        <taxon>Euteleostomi</taxon>
        <taxon>Actinopterygii</taxon>
        <taxon>Neopterygii</taxon>
        <taxon>Teleostei</taxon>
        <taxon>Protacanthopterygii</taxon>
        <taxon>Esociformes</taxon>
        <taxon>Umbridae</taxon>
        <taxon>Dallia</taxon>
    </lineage>
</organism>
<name>A0ACC2GH62_DALPE</name>
<evidence type="ECO:0000313" key="2">
    <source>
        <dbReference type="Proteomes" id="UP001157502"/>
    </source>
</evidence>
<gene>
    <name evidence="1" type="ORF">DPEC_G00163990</name>
</gene>
<protein>
    <submittedName>
        <fullName evidence="1">Uncharacterized protein</fullName>
    </submittedName>
</protein>
<dbReference type="Proteomes" id="UP001157502">
    <property type="component" value="Chromosome 13"/>
</dbReference>
<feature type="non-terminal residue" evidence="1">
    <location>
        <position position="773"/>
    </location>
</feature>
<comment type="caution">
    <text evidence="1">The sequence shown here is derived from an EMBL/GenBank/DDBJ whole genome shotgun (WGS) entry which is preliminary data.</text>
</comment>
<dbReference type="EMBL" id="CM055740">
    <property type="protein sequence ID" value="KAJ8002921.1"/>
    <property type="molecule type" value="Genomic_DNA"/>
</dbReference>
<reference evidence="1" key="1">
    <citation type="submission" date="2021-05" db="EMBL/GenBank/DDBJ databases">
        <authorList>
            <person name="Pan Q."/>
            <person name="Jouanno E."/>
            <person name="Zahm M."/>
            <person name="Klopp C."/>
            <person name="Cabau C."/>
            <person name="Louis A."/>
            <person name="Berthelot C."/>
            <person name="Parey E."/>
            <person name="Roest Crollius H."/>
            <person name="Montfort J."/>
            <person name="Robinson-Rechavi M."/>
            <person name="Bouchez O."/>
            <person name="Lampietro C."/>
            <person name="Lopez Roques C."/>
            <person name="Donnadieu C."/>
            <person name="Postlethwait J."/>
            <person name="Bobe J."/>
            <person name="Dillon D."/>
            <person name="Chandos A."/>
            <person name="von Hippel F."/>
            <person name="Guiguen Y."/>
        </authorList>
    </citation>
    <scope>NUCLEOTIDE SEQUENCE</scope>
    <source>
        <strain evidence="1">YG-Jan2019</strain>
    </source>
</reference>
<accession>A0ACC2GH62</accession>
<proteinExistence type="predicted"/>
<sequence>MSLHGGEVASTHDSPVKINNPQPVRSSSRERAFTEKGLEMHRQEAIKHKKEFMKAYGSWKEVAGKVRTALKSFCSQDQLIKSKEEIQTRHNTVSECYEPIQRNHNATPDIVPKMDACIALTTEIIEIIEMRLETVDEVFNPELEKLRVRMALKKDEYGSIFGYTGTDTVTSLSENSIPSQGSSKHVDAEAELAAQHERVKAIYQVQVQEEVLNKLEEEKQLVLKRLEEERQVALKGIEANMRQERKRLQQIQAESEVRIAEARVNAYESLECDSRDWPKKTDLPVECKGQPNPKTNAYQPTRARANTLASPEKDDLTQALINSLSINRLPAPEPPKFSGEALKYVDWKMSFMALIGHQPLPVHEKMFYLKNYLSGEARKAVEGFFYRNSEEAYQGALKVLEERYGNHFIVQRAFRDKLMKWPKVGSSDPAALREFADFLQGCVAAMPHVKGLAILDDCDENHKLLRKLPDWITRRWSRVVTDSLDKSGDYPSFSCFTQFIQKEARIACNPVTSPVLIRDTDDRQPKRARALHTNTKGNNSVERAEKGFSAKSRPPCPICEDETHGVVKCPTFAAKSLKDKKAFIQENNLCFGCLKKGHHSKDCKSRHSCGICSRRHPTCLHEDRVNQAVETREKRFIFTNKGTSQEEIKVTSHAVTLRAFATSSIVPVFMSSVNEPQKEVMTYALLDTQSDSTFVLEDLLEELNVETKPVQLKLSTMTAVDTPITSTSVYGLQVRGLQSDKQIQLRPAYTRSFIPVDKSYIPTSKTALLWPHL</sequence>
<evidence type="ECO:0000313" key="1">
    <source>
        <dbReference type="EMBL" id="KAJ8002921.1"/>
    </source>
</evidence>
<keyword evidence="2" id="KW-1185">Reference proteome</keyword>